<gene>
    <name evidence="1" type="ORF">EK21DRAFT_82344</name>
</gene>
<proteinExistence type="predicted"/>
<organism evidence="1 2">
    <name type="scientific">Setomelanomma holmii</name>
    <dbReference type="NCBI Taxonomy" id="210430"/>
    <lineage>
        <taxon>Eukaryota</taxon>
        <taxon>Fungi</taxon>
        <taxon>Dikarya</taxon>
        <taxon>Ascomycota</taxon>
        <taxon>Pezizomycotina</taxon>
        <taxon>Dothideomycetes</taxon>
        <taxon>Pleosporomycetidae</taxon>
        <taxon>Pleosporales</taxon>
        <taxon>Pleosporineae</taxon>
        <taxon>Phaeosphaeriaceae</taxon>
        <taxon>Setomelanomma</taxon>
    </lineage>
</organism>
<dbReference type="EMBL" id="ML978436">
    <property type="protein sequence ID" value="KAF2022811.1"/>
    <property type="molecule type" value="Genomic_DNA"/>
</dbReference>
<feature type="non-terminal residue" evidence="1">
    <location>
        <position position="1"/>
    </location>
</feature>
<keyword evidence="2" id="KW-1185">Reference proteome</keyword>
<sequence>LLDFVPMRGSHTGESMAREVLKVLSDTAIKPRLLAITCDNASNNTTVTRSLETLLQSETIEWDAR</sequence>
<dbReference type="OrthoDB" id="2976890at2759"/>
<dbReference type="Proteomes" id="UP000799777">
    <property type="component" value="Unassembled WGS sequence"/>
</dbReference>
<evidence type="ECO:0000313" key="2">
    <source>
        <dbReference type="Proteomes" id="UP000799777"/>
    </source>
</evidence>
<accession>A0A9P4GVZ2</accession>
<dbReference type="AlphaFoldDB" id="A0A9P4GVZ2"/>
<reference evidence="1" key="1">
    <citation type="journal article" date="2020" name="Stud. Mycol.">
        <title>101 Dothideomycetes genomes: a test case for predicting lifestyles and emergence of pathogens.</title>
        <authorList>
            <person name="Haridas S."/>
            <person name="Albert R."/>
            <person name="Binder M."/>
            <person name="Bloem J."/>
            <person name="Labutti K."/>
            <person name="Salamov A."/>
            <person name="Andreopoulos B."/>
            <person name="Baker S."/>
            <person name="Barry K."/>
            <person name="Bills G."/>
            <person name="Bluhm B."/>
            <person name="Cannon C."/>
            <person name="Castanera R."/>
            <person name="Culley D."/>
            <person name="Daum C."/>
            <person name="Ezra D."/>
            <person name="Gonzalez J."/>
            <person name="Henrissat B."/>
            <person name="Kuo A."/>
            <person name="Liang C."/>
            <person name="Lipzen A."/>
            <person name="Lutzoni F."/>
            <person name="Magnuson J."/>
            <person name="Mondo S."/>
            <person name="Nolan M."/>
            <person name="Ohm R."/>
            <person name="Pangilinan J."/>
            <person name="Park H.-J."/>
            <person name="Ramirez L."/>
            <person name="Alfaro M."/>
            <person name="Sun H."/>
            <person name="Tritt A."/>
            <person name="Yoshinaga Y."/>
            <person name="Zwiers L.-H."/>
            <person name="Turgeon B."/>
            <person name="Goodwin S."/>
            <person name="Spatafora J."/>
            <person name="Crous P."/>
            <person name="Grigoriev I."/>
        </authorList>
    </citation>
    <scope>NUCLEOTIDE SEQUENCE</scope>
    <source>
        <strain evidence="1">CBS 110217</strain>
    </source>
</reference>
<protein>
    <submittedName>
        <fullName evidence="1">Uncharacterized protein</fullName>
    </submittedName>
</protein>
<comment type="caution">
    <text evidence="1">The sequence shown here is derived from an EMBL/GenBank/DDBJ whole genome shotgun (WGS) entry which is preliminary data.</text>
</comment>
<evidence type="ECO:0000313" key="1">
    <source>
        <dbReference type="EMBL" id="KAF2022811.1"/>
    </source>
</evidence>
<name>A0A9P4GVZ2_9PLEO</name>